<organism evidence="2 3">
    <name type="scientific">Sphenostylis stenocarpa</name>
    <dbReference type="NCBI Taxonomy" id="92480"/>
    <lineage>
        <taxon>Eukaryota</taxon>
        <taxon>Viridiplantae</taxon>
        <taxon>Streptophyta</taxon>
        <taxon>Embryophyta</taxon>
        <taxon>Tracheophyta</taxon>
        <taxon>Spermatophyta</taxon>
        <taxon>Magnoliopsida</taxon>
        <taxon>eudicotyledons</taxon>
        <taxon>Gunneridae</taxon>
        <taxon>Pentapetalae</taxon>
        <taxon>rosids</taxon>
        <taxon>fabids</taxon>
        <taxon>Fabales</taxon>
        <taxon>Fabaceae</taxon>
        <taxon>Papilionoideae</taxon>
        <taxon>50 kb inversion clade</taxon>
        <taxon>NPAAA clade</taxon>
        <taxon>indigoferoid/millettioid clade</taxon>
        <taxon>Phaseoleae</taxon>
        <taxon>Sphenostylis</taxon>
    </lineage>
</organism>
<sequence length="63" mass="7239">MEEHIILYFSSKNYDPFSDDKDDILVDSADGEYDEEPQQNLPSNSQRIRAAPNAYELRPADFG</sequence>
<dbReference type="Gramene" id="rna-AYBTSS11_LOCUS23754">
    <property type="protein sequence ID" value="CAJ1971751.1"/>
    <property type="gene ID" value="gene-AYBTSS11_LOCUS23754"/>
</dbReference>
<accession>A0AA86VNI7</accession>
<dbReference type="EMBL" id="OY731405">
    <property type="protein sequence ID" value="CAJ1971751.1"/>
    <property type="molecule type" value="Genomic_DNA"/>
</dbReference>
<evidence type="ECO:0000313" key="3">
    <source>
        <dbReference type="Proteomes" id="UP001189624"/>
    </source>
</evidence>
<evidence type="ECO:0000313" key="2">
    <source>
        <dbReference type="EMBL" id="CAJ1971751.1"/>
    </source>
</evidence>
<proteinExistence type="predicted"/>
<reference evidence="2" key="1">
    <citation type="submission" date="2023-10" db="EMBL/GenBank/DDBJ databases">
        <authorList>
            <person name="Domelevo Entfellner J.-B."/>
        </authorList>
    </citation>
    <scope>NUCLEOTIDE SEQUENCE</scope>
</reference>
<evidence type="ECO:0000256" key="1">
    <source>
        <dbReference type="SAM" id="MobiDB-lite"/>
    </source>
</evidence>
<feature type="region of interest" description="Disordered" evidence="1">
    <location>
        <begin position="32"/>
        <end position="52"/>
    </location>
</feature>
<gene>
    <name evidence="2" type="ORF">AYBTSS11_LOCUS23754</name>
</gene>
<dbReference type="AlphaFoldDB" id="A0AA86VNI7"/>
<keyword evidence="3" id="KW-1185">Reference proteome</keyword>
<name>A0AA86VNI7_9FABA</name>
<dbReference type="Proteomes" id="UP001189624">
    <property type="component" value="Chromosome 8"/>
</dbReference>
<feature type="compositionally biased region" description="Polar residues" evidence="1">
    <location>
        <begin position="38"/>
        <end position="47"/>
    </location>
</feature>
<protein>
    <submittedName>
        <fullName evidence="2">Uncharacterized protein</fullName>
    </submittedName>
</protein>